<name>A0ABU1JH79_9PROT</name>
<dbReference type="CDD" id="cd07302">
    <property type="entry name" value="CHD"/>
    <property type="match status" value="1"/>
</dbReference>
<keyword evidence="3" id="KW-1185">Reference proteome</keyword>
<dbReference type="EMBL" id="JAVDPW010000001">
    <property type="protein sequence ID" value="MDR6287938.1"/>
    <property type="molecule type" value="Genomic_DNA"/>
</dbReference>
<dbReference type="InterPro" id="IPR001054">
    <property type="entry name" value="A/G_cyclase"/>
</dbReference>
<organism evidence="2 3">
    <name type="scientific">Inquilinus ginsengisoli</name>
    <dbReference type="NCBI Taxonomy" id="363840"/>
    <lineage>
        <taxon>Bacteria</taxon>
        <taxon>Pseudomonadati</taxon>
        <taxon>Pseudomonadota</taxon>
        <taxon>Alphaproteobacteria</taxon>
        <taxon>Rhodospirillales</taxon>
        <taxon>Rhodospirillaceae</taxon>
        <taxon>Inquilinus</taxon>
    </lineage>
</organism>
<evidence type="ECO:0000313" key="3">
    <source>
        <dbReference type="Proteomes" id="UP001262410"/>
    </source>
</evidence>
<keyword evidence="2" id="KW-0456">Lyase</keyword>
<evidence type="ECO:0000259" key="1">
    <source>
        <dbReference type="PROSITE" id="PS50125"/>
    </source>
</evidence>
<dbReference type="EC" id="4.6.1.1" evidence="2"/>
<comment type="caution">
    <text evidence="2">The sequence shown here is derived from an EMBL/GenBank/DDBJ whole genome shotgun (WGS) entry which is preliminary data.</text>
</comment>
<dbReference type="InterPro" id="IPR029787">
    <property type="entry name" value="Nucleotide_cyclase"/>
</dbReference>
<dbReference type="GO" id="GO:0004016">
    <property type="term" value="F:adenylate cyclase activity"/>
    <property type="evidence" value="ECO:0007669"/>
    <property type="project" value="UniProtKB-EC"/>
</dbReference>
<dbReference type="RefSeq" id="WP_309791867.1">
    <property type="nucleotide sequence ID" value="NZ_JAVDPW010000001.1"/>
</dbReference>
<dbReference type="SUPFAM" id="SSF55073">
    <property type="entry name" value="Nucleotide cyclase"/>
    <property type="match status" value="1"/>
</dbReference>
<dbReference type="Gene3D" id="3.30.70.1230">
    <property type="entry name" value="Nucleotide cyclase"/>
    <property type="match status" value="1"/>
</dbReference>
<dbReference type="InterPro" id="IPR050697">
    <property type="entry name" value="Adenylyl/Guanylyl_Cyclase_3/4"/>
</dbReference>
<dbReference type="Proteomes" id="UP001262410">
    <property type="component" value="Unassembled WGS sequence"/>
</dbReference>
<dbReference type="PANTHER" id="PTHR43081:SF1">
    <property type="entry name" value="ADENYLATE CYCLASE, TERMINAL-DIFFERENTIATION SPECIFIC"/>
    <property type="match status" value="1"/>
</dbReference>
<dbReference type="PROSITE" id="PS50125">
    <property type="entry name" value="GUANYLATE_CYCLASE_2"/>
    <property type="match status" value="1"/>
</dbReference>
<sequence>MMPRTEDAGRPGPAPWEHPRERPRAAFAAVLFADIVGFTRLCEAMDPAAAFTLLDGFHRRMAGAIAAHAAAMDDYIGDGVMAAWSGAGAASARGALCCGFAMLEAVEGWNRERIRRGAPALRVGIGLHAGAVMIGRTGGAPRTGGEPRAKLGVYGDTVNVANRLERMTRAYQARLIVSEDLFQAVAAAAPTEARLARFPLAVRARIPGRSQPLSIRVAAA</sequence>
<gene>
    <name evidence="2" type="ORF">E9232_000437</name>
</gene>
<accession>A0ABU1JH79</accession>
<protein>
    <submittedName>
        <fullName evidence="2">Adenylate cyclase</fullName>
        <ecNumber evidence="2">4.6.1.1</ecNumber>
    </submittedName>
</protein>
<evidence type="ECO:0000313" key="2">
    <source>
        <dbReference type="EMBL" id="MDR6287938.1"/>
    </source>
</evidence>
<proteinExistence type="predicted"/>
<dbReference type="PANTHER" id="PTHR43081">
    <property type="entry name" value="ADENYLATE CYCLASE, TERMINAL-DIFFERENTIATION SPECIFIC-RELATED"/>
    <property type="match status" value="1"/>
</dbReference>
<dbReference type="SMART" id="SM00044">
    <property type="entry name" value="CYCc"/>
    <property type="match status" value="1"/>
</dbReference>
<feature type="domain" description="Guanylate cyclase" evidence="1">
    <location>
        <begin position="29"/>
        <end position="165"/>
    </location>
</feature>
<reference evidence="2 3" key="1">
    <citation type="submission" date="2023-07" db="EMBL/GenBank/DDBJ databases">
        <title>Sorghum-associated microbial communities from plants grown in Nebraska, USA.</title>
        <authorList>
            <person name="Schachtman D."/>
        </authorList>
    </citation>
    <scope>NUCLEOTIDE SEQUENCE [LARGE SCALE GENOMIC DNA]</scope>
    <source>
        <strain evidence="2 3">584</strain>
    </source>
</reference>
<dbReference type="Pfam" id="PF00211">
    <property type="entry name" value="Guanylate_cyc"/>
    <property type="match status" value="1"/>
</dbReference>